<feature type="transmembrane region" description="Helical" evidence="7">
    <location>
        <begin position="93"/>
        <end position="115"/>
    </location>
</feature>
<keyword evidence="10" id="KW-1185">Reference proteome</keyword>
<keyword evidence="5 7" id="KW-0472">Membrane</keyword>
<evidence type="ECO:0000313" key="9">
    <source>
        <dbReference type="EMBL" id="EMY33317.1"/>
    </source>
</evidence>
<evidence type="ECO:0000256" key="3">
    <source>
        <dbReference type="ARBA" id="ARBA00022989"/>
    </source>
</evidence>
<sequence>MKPDHDQLRQLIGLYVLGGLDPGERRAFDDHLRSCPACEAELAELEGLPALLDAVPRDVALELAEDTEAVLAHNTKQLMAELHVRRRKQRRRVAGLVALVAAASLVVGAVAGPVVTRPQQTVDSYTMTASSGLEVELDLVYKAWGTELAMDGERLPDSGILSLWVTDSTGEAREVASWKATPAGRARLSAATAVDTEEIVRVEIKDADKVPVASVVTRD</sequence>
<feature type="domain" description="Putative zinc-finger" evidence="8">
    <location>
        <begin position="7"/>
        <end position="38"/>
    </location>
</feature>
<evidence type="ECO:0000256" key="2">
    <source>
        <dbReference type="ARBA" id="ARBA00022692"/>
    </source>
</evidence>
<evidence type="ECO:0000259" key="8">
    <source>
        <dbReference type="Pfam" id="PF13490"/>
    </source>
</evidence>
<evidence type="ECO:0000256" key="1">
    <source>
        <dbReference type="ARBA" id="ARBA00004167"/>
    </source>
</evidence>
<dbReference type="Gene3D" id="1.10.10.1320">
    <property type="entry name" value="Anti-sigma factor, zinc-finger domain"/>
    <property type="match status" value="1"/>
</dbReference>
<evidence type="ECO:0000313" key="10">
    <source>
        <dbReference type="Proteomes" id="UP000010729"/>
    </source>
</evidence>
<evidence type="ECO:0000256" key="6">
    <source>
        <dbReference type="ARBA" id="ARBA00023163"/>
    </source>
</evidence>
<protein>
    <recommendedName>
        <fullName evidence="8">Putative zinc-finger domain-containing protein</fullName>
    </recommendedName>
</protein>
<comment type="caution">
    <text evidence="9">The sequence shown here is derived from an EMBL/GenBank/DDBJ whole genome shotgun (WGS) entry which is preliminary data.</text>
</comment>
<dbReference type="PANTHER" id="PTHR37461">
    <property type="entry name" value="ANTI-SIGMA-K FACTOR RSKA"/>
    <property type="match status" value="1"/>
</dbReference>
<dbReference type="Pfam" id="PF13490">
    <property type="entry name" value="zf-HC2"/>
    <property type="match status" value="1"/>
</dbReference>
<evidence type="ECO:0000256" key="7">
    <source>
        <dbReference type="SAM" id="Phobius"/>
    </source>
</evidence>
<keyword evidence="4" id="KW-0805">Transcription regulation</keyword>
<keyword evidence="2 7" id="KW-0812">Transmembrane</keyword>
<organism evidence="9 10">
    <name type="scientific">Arthrobacter crystallopoietes BAB-32</name>
    <dbReference type="NCBI Taxonomy" id="1246476"/>
    <lineage>
        <taxon>Bacteria</taxon>
        <taxon>Bacillati</taxon>
        <taxon>Actinomycetota</taxon>
        <taxon>Actinomycetes</taxon>
        <taxon>Micrococcales</taxon>
        <taxon>Micrococcaceae</taxon>
        <taxon>Crystallibacter</taxon>
    </lineage>
</organism>
<comment type="subcellular location">
    <subcellularLocation>
        <location evidence="1">Membrane</location>
        <topology evidence="1">Single-pass membrane protein</topology>
    </subcellularLocation>
</comment>
<keyword evidence="3 7" id="KW-1133">Transmembrane helix</keyword>
<dbReference type="InterPro" id="IPR051474">
    <property type="entry name" value="Anti-sigma-K/W_factor"/>
</dbReference>
<dbReference type="InterPro" id="IPR041916">
    <property type="entry name" value="Anti_sigma_zinc_sf"/>
</dbReference>
<evidence type="ECO:0000256" key="5">
    <source>
        <dbReference type="ARBA" id="ARBA00023136"/>
    </source>
</evidence>
<dbReference type="Proteomes" id="UP000010729">
    <property type="component" value="Unassembled WGS sequence"/>
</dbReference>
<dbReference type="EMBL" id="ANPE02000185">
    <property type="protein sequence ID" value="EMY33317.1"/>
    <property type="molecule type" value="Genomic_DNA"/>
</dbReference>
<dbReference type="GO" id="GO:0016989">
    <property type="term" value="F:sigma factor antagonist activity"/>
    <property type="evidence" value="ECO:0007669"/>
    <property type="project" value="TreeGrafter"/>
</dbReference>
<dbReference type="GO" id="GO:0016020">
    <property type="term" value="C:membrane"/>
    <property type="evidence" value="ECO:0007669"/>
    <property type="project" value="UniProtKB-SubCell"/>
</dbReference>
<dbReference type="PANTHER" id="PTHR37461:SF1">
    <property type="entry name" value="ANTI-SIGMA-K FACTOR RSKA"/>
    <property type="match status" value="1"/>
</dbReference>
<proteinExistence type="predicted"/>
<keyword evidence="6" id="KW-0804">Transcription</keyword>
<reference evidence="9 10" key="1">
    <citation type="journal article" date="2013" name="Genome Announc.">
        <title>Draft Genome Sequence of Arthrobacter crystallopoietes Strain BAB-32, Revealing Genes for Bioremediation.</title>
        <authorList>
            <person name="Joshi M.N."/>
            <person name="Pandit A.S."/>
            <person name="Sharma A."/>
            <person name="Pandya R.V."/>
            <person name="Desai S.M."/>
            <person name="Saxena A.K."/>
            <person name="Bagatharia S.B."/>
        </authorList>
    </citation>
    <scope>NUCLEOTIDE SEQUENCE [LARGE SCALE GENOMIC DNA]</scope>
    <source>
        <strain evidence="9 10">BAB-32</strain>
    </source>
</reference>
<accession>N1UZT5</accession>
<dbReference type="RefSeq" id="WP_005271046.1">
    <property type="nucleotide sequence ID" value="NZ_ANPE02000185.1"/>
</dbReference>
<evidence type="ECO:0000256" key="4">
    <source>
        <dbReference type="ARBA" id="ARBA00023015"/>
    </source>
</evidence>
<gene>
    <name evidence="9" type="ORF">D477_015521</name>
</gene>
<dbReference type="GO" id="GO:0006417">
    <property type="term" value="P:regulation of translation"/>
    <property type="evidence" value="ECO:0007669"/>
    <property type="project" value="TreeGrafter"/>
</dbReference>
<dbReference type="AlphaFoldDB" id="N1UZT5"/>
<name>N1UZT5_9MICC</name>
<dbReference type="OrthoDB" id="5242431at2"/>
<dbReference type="InterPro" id="IPR027383">
    <property type="entry name" value="Znf_put"/>
</dbReference>